<gene>
    <name evidence="1" type="ORF">QX249_09600</name>
</gene>
<organism evidence="1 2">
    <name type="scientific">Vibrio parahaemolyticus</name>
    <dbReference type="NCBI Taxonomy" id="670"/>
    <lineage>
        <taxon>Bacteria</taxon>
        <taxon>Pseudomonadati</taxon>
        <taxon>Pseudomonadota</taxon>
        <taxon>Gammaproteobacteria</taxon>
        <taxon>Vibrionales</taxon>
        <taxon>Vibrionaceae</taxon>
        <taxon>Vibrio</taxon>
    </lineage>
</organism>
<dbReference type="Proteomes" id="UP001253193">
    <property type="component" value="Unassembled WGS sequence"/>
</dbReference>
<evidence type="ECO:0000313" key="1">
    <source>
        <dbReference type="EMBL" id="MDS1820910.1"/>
    </source>
</evidence>
<protein>
    <submittedName>
        <fullName evidence="1">Uncharacterized protein</fullName>
    </submittedName>
</protein>
<proteinExistence type="predicted"/>
<reference evidence="1" key="1">
    <citation type="submission" date="2023-06" db="EMBL/GenBank/DDBJ databases">
        <title>Genomic Diversity of Vibrio spp. and Metagenomic Analysis of Pathogens in Florida Gulf Coastal Waters Following Hurricane Ian.</title>
        <authorList>
            <person name="Brumfield K.D."/>
        </authorList>
    </citation>
    <scope>NUCLEOTIDE SEQUENCE</scope>
    <source>
        <strain evidence="1">WBS2B-138</strain>
    </source>
</reference>
<dbReference type="AlphaFoldDB" id="A0AAW8PYJ4"/>
<accession>A0AAW8PYJ4</accession>
<sequence>MQSPCTRVSPNPQRKDYWYVAPHCKGFVSLKEPIKQPLPIDYHYCKERAPSRVCNSELKIFCHSKGRDEPYMLSFKHGNLIEFSDAESAYNLLTVSKTNAIGVVMESSLINEFFKLGFELSSLCFSIKKKGQFSHCYFDKTHSDRKPYPNEVRVFGNEYSLESSVSDFRDKLGVKIEEPPVEVVLGKNRPKADGALIQSLFTSFTGKRLLKQLSELGFDLSTLYLSATKVLID</sequence>
<dbReference type="RefSeq" id="WP_311019693.1">
    <property type="nucleotide sequence ID" value="NZ_JAUHGG010000003.1"/>
</dbReference>
<evidence type="ECO:0000313" key="2">
    <source>
        <dbReference type="Proteomes" id="UP001253193"/>
    </source>
</evidence>
<name>A0AAW8PYJ4_VIBPH</name>
<dbReference type="EMBL" id="JAUHGG010000003">
    <property type="protein sequence ID" value="MDS1820910.1"/>
    <property type="molecule type" value="Genomic_DNA"/>
</dbReference>
<comment type="caution">
    <text evidence="1">The sequence shown here is derived from an EMBL/GenBank/DDBJ whole genome shotgun (WGS) entry which is preliminary data.</text>
</comment>